<protein>
    <recommendedName>
        <fullName evidence="5 14">Adenine DNA glycosylase</fullName>
        <ecNumber evidence="4 14">3.2.2.31</ecNumber>
    </recommendedName>
</protein>
<feature type="domain" description="HhH-GPD" evidence="15">
    <location>
        <begin position="39"/>
        <end position="190"/>
    </location>
</feature>
<evidence type="ECO:0000256" key="7">
    <source>
        <dbReference type="ARBA" id="ARBA00022723"/>
    </source>
</evidence>
<dbReference type="Gene3D" id="3.90.79.10">
    <property type="entry name" value="Nucleoside Triphosphate Pyrophosphohydrolase"/>
    <property type="match status" value="1"/>
</dbReference>
<dbReference type="CDD" id="cd00056">
    <property type="entry name" value="ENDO3c"/>
    <property type="match status" value="1"/>
</dbReference>
<dbReference type="AlphaFoldDB" id="A0A8J6J1Z3"/>
<accession>A0A8J6J1Z3</accession>
<name>A0A8J6J1Z3_9FIRM</name>
<dbReference type="Pfam" id="PF00730">
    <property type="entry name" value="HhH-GPD"/>
    <property type="match status" value="1"/>
</dbReference>
<keyword evidence="10 14" id="KW-0408">Iron</keyword>
<evidence type="ECO:0000256" key="14">
    <source>
        <dbReference type="RuleBase" id="RU365096"/>
    </source>
</evidence>
<dbReference type="SUPFAM" id="SSF55811">
    <property type="entry name" value="Nudix"/>
    <property type="match status" value="1"/>
</dbReference>
<dbReference type="GO" id="GO:0051539">
    <property type="term" value="F:4 iron, 4 sulfur cluster binding"/>
    <property type="evidence" value="ECO:0007669"/>
    <property type="project" value="UniProtKB-UniRule"/>
</dbReference>
<evidence type="ECO:0000313" key="16">
    <source>
        <dbReference type="EMBL" id="MBC5716229.1"/>
    </source>
</evidence>
<evidence type="ECO:0000256" key="3">
    <source>
        <dbReference type="ARBA" id="ARBA00008343"/>
    </source>
</evidence>
<evidence type="ECO:0000256" key="6">
    <source>
        <dbReference type="ARBA" id="ARBA00022485"/>
    </source>
</evidence>
<proteinExistence type="inferred from homology"/>
<dbReference type="SMART" id="SM00478">
    <property type="entry name" value="ENDO3c"/>
    <property type="match status" value="1"/>
</dbReference>
<comment type="function">
    <text evidence="2">Adenine glycosylase active on G-A mispairs. MutY also corrects error-prone DNA synthesis past GO lesions which are due to the oxidatively damaged form of guanine: 7,8-dihydro-8-oxoguanine (8-oxo-dGTP).</text>
</comment>
<dbReference type="InterPro" id="IPR015797">
    <property type="entry name" value="NUDIX_hydrolase-like_dom_sf"/>
</dbReference>
<keyword evidence="11" id="KW-0411">Iron-sulfur</keyword>
<dbReference type="InterPro" id="IPR004036">
    <property type="entry name" value="Endonuclease-III-like_CS2"/>
</dbReference>
<evidence type="ECO:0000256" key="11">
    <source>
        <dbReference type="ARBA" id="ARBA00023014"/>
    </source>
</evidence>
<keyword evidence="17" id="KW-1185">Reference proteome</keyword>
<dbReference type="InterPro" id="IPR044298">
    <property type="entry name" value="MIG/MutY"/>
</dbReference>
<evidence type="ECO:0000256" key="10">
    <source>
        <dbReference type="ARBA" id="ARBA00023004"/>
    </source>
</evidence>
<dbReference type="InterPro" id="IPR011257">
    <property type="entry name" value="DNA_glycosylase"/>
</dbReference>
<dbReference type="GO" id="GO:0006284">
    <property type="term" value="P:base-excision repair"/>
    <property type="evidence" value="ECO:0007669"/>
    <property type="project" value="UniProtKB-UniRule"/>
</dbReference>
<dbReference type="CDD" id="cd03431">
    <property type="entry name" value="NUDIX_DNA_Glycosylase_C-MutY"/>
    <property type="match status" value="1"/>
</dbReference>
<dbReference type="InterPro" id="IPR003265">
    <property type="entry name" value="HhH-GPD_domain"/>
</dbReference>
<dbReference type="GO" id="GO:0046872">
    <property type="term" value="F:metal ion binding"/>
    <property type="evidence" value="ECO:0007669"/>
    <property type="project" value="UniProtKB-UniRule"/>
</dbReference>
<dbReference type="GO" id="GO:0034039">
    <property type="term" value="F:8-oxo-7,8-dihydroguanine DNA N-glycosylase activity"/>
    <property type="evidence" value="ECO:0007669"/>
    <property type="project" value="TreeGrafter"/>
</dbReference>
<evidence type="ECO:0000256" key="8">
    <source>
        <dbReference type="ARBA" id="ARBA00022763"/>
    </source>
</evidence>
<dbReference type="Pfam" id="PF14815">
    <property type="entry name" value="NUDIX_4"/>
    <property type="match status" value="1"/>
</dbReference>
<keyword evidence="13 14" id="KW-0326">Glycosidase</keyword>
<keyword evidence="7" id="KW-0479">Metal-binding</keyword>
<dbReference type="Gene3D" id="1.10.340.30">
    <property type="entry name" value="Hypothetical protein, domain 2"/>
    <property type="match status" value="1"/>
</dbReference>
<dbReference type="InterPro" id="IPR029119">
    <property type="entry name" value="MutY_C"/>
</dbReference>
<evidence type="ECO:0000256" key="4">
    <source>
        <dbReference type="ARBA" id="ARBA00012045"/>
    </source>
</evidence>
<keyword evidence="6" id="KW-0004">4Fe-4S</keyword>
<comment type="caution">
    <text evidence="16">The sequence shown here is derived from an EMBL/GenBank/DDBJ whole genome shotgun (WGS) entry which is preliminary data.</text>
</comment>
<keyword evidence="9" id="KW-0378">Hydrolase</keyword>
<dbReference type="InterPro" id="IPR005760">
    <property type="entry name" value="A/G_AdeGlyc_MutY"/>
</dbReference>
<dbReference type="FunFam" id="1.10.340.30:FF:000002">
    <property type="entry name" value="Adenine DNA glycosylase"/>
    <property type="match status" value="1"/>
</dbReference>
<evidence type="ECO:0000256" key="5">
    <source>
        <dbReference type="ARBA" id="ARBA00022023"/>
    </source>
</evidence>
<evidence type="ECO:0000256" key="9">
    <source>
        <dbReference type="ARBA" id="ARBA00022801"/>
    </source>
</evidence>
<comment type="catalytic activity">
    <reaction evidence="1 14">
        <text>Hydrolyzes free adenine bases from 7,8-dihydro-8-oxoguanine:adenine mismatched double-stranded DNA, leaving an apurinic site.</text>
        <dbReference type="EC" id="3.2.2.31"/>
    </reaction>
</comment>
<evidence type="ECO:0000256" key="13">
    <source>
        <dbReference type="ARBA" id="ARBA00023295"/>
    </source>
</evidence>
<dbReference type="GO" id="GO:0035485">
    <property type="term" value="F:adenine/guanine mispair binding"/>
    <property type="evidence" value="ECO:0007669"/>
    <property type="project" value="TreeGrafter"/>
</dbReference>
<evidence type="ECO:0000259" key="15">
    <source>
        <dbReference type="SMART" id="SM00478"/>
    </source>
</evidence>
<evidence type="ECO:0000256" key="1">
    <source>
        <dbReference type="ARBA" id="ARBA00000843"/>
    </source>
</evidence>
<organism evidence="16 17">
    <name type="scientific">Flintibacter faecis</name>
    <dbReference type="NCBI Taxonomy" id="2763047"/>
    <lineage>
        <taxon>Bacteria</taxon>
        <taxon>Bacillati</taxon>
        <taxon>Bacillota</taxon>
        <taxon>Clostridia</taxon>
        <taxon>Eubacteriales</taxon>
        <taxon>Flintibacter</taxon>
    </lineage>
</organism>
<evidence type="ECO:0000256" key="12">
    <source>
        <dbReference type="ARBA" id="ARBA00023204"/>
    </source>
</evidence>
<comment type="cofactor">
    <cofactor evidence="14">
        <name>[4Fe-4S] cluster</name>
        <dbReference type="ChEBI" id="CHEBI:49883"/>
    </cofactor>
    <text evidence="14">Binds 1 [4Fe-4S] cluster.</text>
</comment>
<dbReference type="NCBIfam" id="TIGR01084">
    <property type="entry name" value="mutY"/>
    <property type="match status" value="1"/>
</dbReference>
<dbReference type="InterPro" id="IPR023170">
    <property type="entry name" value="HhH_base_excis_C"/>
</dbReference>
<dbReference type="PANTHER" id="PTHR42944">
    <property type="entry name" value="ADENINE DNA GLYCOSYLASE"/>
    <property type="match status" value="1"/>
</dbReference>
<sequence>MTQLEQLPIPLLLWYRDNARVLPWRSAPTPYGVWVSEIMLQQTRVAAVLDYYRRFLEAAPDPAALAALPEDRLMKLWQGLGYYSRARNLQKAARQIMDDFGGAFPSTYEDIHSLAGVGDYTAGAIASIAFGLPVPAVDGNVLRVTARITGDEGDITSPAMKKKVTAALAEIIPVDAPGAFNQAMMELGATVCLPNGAPQCHRCPAAFLCRAHREGTTGRIPVKAPKKPRRVEERRVYLLFHKNAVALRRRSARGLLAGLWEYPNAPADEPDFLNELGLAPQGLTLAAVGKHIFTHIEWHLTALAGELPGDELPPGWVWAELSQLREIYALPNAFQFAAPAVERRLVKTESEGGTAI</sequence>
<reference evidence="16" key="1">
    <citation type="submission" date="2020-08" db="EMBL/GenBank/DDBJ databases">
        <title>Genome public.</title>
        <authorList>
            <person name="Liu C."/>
            <person name="Sun Q."/>
        </authorList>
    </citation>
    <scope>NUCLEOTIDE SEQUENCE</scope>
    <source>
        <strain evidence="16">BX5</strain>
    </source>
</reference>
<gene>
    <name evidence="16" type="primary">mutY</name>
    <name evidence="16" type="ORF">H8S55_02645</name>
</gene>
<dbReference type="Proteomes" id="UP000602260">
    <property type="component" value="Unassembled WGS sequence"/>
</dbReference>
<keyword evidence="8 14" id="KW-0227">DNA damage</keyword>
<dbReference type="GO" id="GO:0032357">
    <property type="term" value="F:oxidized purine DNA binding"/>
    <property type="evidence" value="ECO:0007669"/>
    <property type="project" value="TreeGrafter"/>
</dbReference>
<dbReference type="Gene3D" id="1.10.1670.10">
    <property type="entry name" value="Helix-hairpin-Helix base-excision DNA repair enzymes (C-terminal)"/>
    <property type="match status" value="1"/>
</dbReference>
<evidence type="ECO:0000313" key="17">
    <source>
        <dbReference type="Proteomes" id="UP000602260"/>
    </source>
</evidence>
<dbReference type="SUPFAM" id="SSF48150">
    <property type="entry name" value="DNA-glycosylase"/>
    <property type="match status" value="1"/>
</dbReference>
<dbReference type="EMBL" id="JACOPN010000001">
    <property type="protein sequence ID" value="MBC5716229.1"/>
    <property type="molecule type" value="Genomic_DNA"/>
</dbReference>
<dbReference type="EC" id="3.2.2.31" evidence="4 14"/>
<keyword evidence="12" id="KW-0234">DNA repair</keyword>
<dbReference type="PROSITE" id="PS01155">
    <property type="entry name" value="ENDONUCLEASE_III_2"/>
    <property type="match status" value="1"/>
</dbReference>
<comment type="similarity">
    <text evidence="3 14">Belongs to the Nth/MutY family.</text>
</comment>
<dbReference type="RefSeq" id="WP_186877692.1">
    <property type="nucleotide sequence ID" value="NZ_JACOPN010000001.1"/>
</dbReference>
<dbReference type="GO" id="GO:0006298">
    <property type="term" value="P:mismatch repair"/>
    <property type="evidence" value="ECO:0007669"/>
    <property type="project" value="TreeGrafter"/>
</dbReference>
<dbReference type="PANTHER" id="PTHR42944:SF1">
    <property type="entry name" value="ADENINE DNA GLYCOSYLASE"/>
    <property type="match status" value="1"/>
</dbReference>
<evidence type="ECO:0000256" key="2">
    <source>
        <dbReference type="ARBA" id="ARBA00002933"/>
    </source>
</evidence>
<dbReference type="GO" id="GO:0000701">
    <property type="term" value="F:purine-specific mismatch base pair DNA N-glycosylase activity"/>
    <property type="evidence" value="ECO:0007669"/>
    <property type="project" value="UniProtKB-EC"/>
</dbReference>